<name>A0A9P9YEV6_9MUSC</name>
<feature type="compositionally biased region" description="Basic and acidic residues" evidence="8">
    <location>
        <begin position="44"/>
        <end position="58"/>
    </location>
</feature>
<evidence type="ECO:0000313" key="11">
    <source>
        <dbReference type="Proteomes" id="UP001059596"/>
    </source>
</evidence>
<keyword evidence="3" id="KW-0175">Coiled coil</keyword>
<proteinExistence type="inferred from homology"/>
<dbReference type="Pfam" id="PF13868">
    <property type="entry name" value="TPH"/>
    <property type="match status" value="1"/>
</dbReference>
<evidence type="ECO:0000256" key="4">
    <source>
        <dbReference type="ARBA" id="ARBA00023069"/>
    </source>
</evidence>
<dbReference type="EMBL" id="JAMKOV010000037">
    <property type="protein sequence ID" value="KAI8035445.1"/>
    <property type="molecule type" value="Genomic_DNA"/>
</dbReference>
<accession>A0A9P9YEV6</accession>
<evidence type="ECO:0000256" key="5">
    <source>
        <dbReference type="ARBA" id="ARBA00023273"/>
    </source>
</evidence>
<evidence type="ECO:0000256" key="2">
    <source>
        <dbReference type="ARBA" id="ARBA00022846"/>
    </source>
</evidence>
<evidence type="ECO:0000256" key="8">
    <source>
        <dbReference type="SAM" id="MobiDB-lite"/>
    </source>
</evidence>
<evidence type="ECO:0000256" key="7">
    <source>
        <dbReference type="ARBA" id="ARBA00034142"/>
    </source>
</evidence>
<protein>
    <recommendedName>
        <fullName evidence="7">Cilia- and flagella-associated protein 45</fullName>
    </recommendedName>
</protein>
<comment type="caution">
    <text evidence="10">The sequence shown here is derived from an EMBL/GenBank/DDBJ whole genome shotgun (WGS) entry which is preliminary data.</text>
</comment>
<evidence type="ECO:0000256" key="6">
    <source>
        <dbReference type="ARBA" id="ARBA00034116"/>
    </source>
</evidence>
<dbReference type="AlphaFoldDB" id="A0A9P9YEV6"/>
<dbReference type="GO" id="GO:0031514">
    <property type="term" value="C:motile cilium"/>
    <property type="evidence" value="ECO:0007669"/>
    <property type="project" value="UniProtKB-SubCell"/>
</dbReference>
<dbReference type="InterPro" id="IPR043597">
    <property type="entry name" value="TPH_dom"/>
</dbReference>
<feature type="compositionally biased region" description="Pro residues" evidence="8">
    <location>
        <begin position="59"/>
        <end position="70"/>
    </location>
</feature>
<feature type="compositionally biased region" description="Basic and acidic residues" evidence="8">
    <location>
        <begin position="121"/>
        <end position="181"/>
    </location>
</feature>
<keyword evidence="11" id="KW-1185">Reference proteome</keyword>
<evidence type="ECO:0000313" key="10">
    <source>
        <dbReference type="EMBL" id="KAI8035445.1"/>
    </source>
</evidence>
<reference evidence="10" key="1">
    <citation type="journal article" date="2023" name="Genome Biol. Evol.">
        <title>Long-read-based Genome Assembly of Drosophila gunungcola Reveals Fewer Chemosensory Genes in Flower-breeding Species.</title>
        <authorList>
            <person name="Negi A."/>
            <person name="Liao B.Y."/>
            <person name="Yeh S.D."/>
        </authorList>
    </citation>
    <scope>NUCLEOTIDE SEQUENCE</scope>
    <source>
        <strain evidence="10">Sukarami</strain>
    </source>
</reference>
<evidence type="ECO:0000256" key="3">
    <source>
        <dbReference type="ARBA" id="ARBA00023054"/>
    </source>
</evidence>
<dbReference type="PANTHER" id="PTHR15504:SF0">
    <property type="entry name" value="CILIA- AND FLAGELLA-ASSOCIATED PROTEIN 45"/>
    <property type="match status" value="1"/>
</dbReference>
<feature type="region of interest" description="Disordered" evidence="8">
    <location>
        <begin position="44"/>
        <end position="93"/>
    </location>
</feature>
<evidence type="ECO:0000256" key="1">
    <source>
        <dbReference type="ARBA" id="ARBA00004230"/>
    </source>
</evidence>
<sequence length="457" mass="54513">MPMVLPCRSRATSKLHADCYDRLRKRIYLETPPLSTIEEEIKCGVRRDRPVKPKEQRRPLPPGTRPPNPLDIPGKNAKRPAVGGGKAPPRVREYDGAKATFFHIKGQSWESKGYAELSQGELDRMRASRPKTTEERRAEQDRRMEEQQYHTAEAERMRNYFHDIDEQRREMERETEKKNADEAEEDVNEERRAEAKRLQVLHRALEAKHESDSRVKAATRAISEAKCSAMWTAQIRERKLLDRIQLDHDEEMARKNRDYNNAKWGTVEQHDQAEEERRRQFGNAVREQISDREKLRYMAQDRLRMEAQDLRAIVDEYKKAEMAEGESRSRRKLAYRDELNKYTKLHRNFVRMMCEQDQRDENRAYEYLKLKEQQLKLQRAEREAIAEDEKRKRDVLFAVGQKILDAKDNREEMHFLAEHERLERKYRENERKAAEKERAMTADLKRAIWNKWSILAK</sequence>
<comment type="subcellular location">
    <subcellularLocation>
        <location evidence="1">Cell projection</location>
        <location evidence="1">Cilium</location>
        <location evidence="1">Flagellum</location>
    </subcellularLocation>
</comment>
<keyword evidence="4" id="KW-0969">Cilium</keyword>
<keyword evidence="5" id="KW-0966">Cell projection</keyword>
<gene>
    <name evidence="10" type="ORF">M5D96_011788</name>
</gene>
<organism evidence="10 11">
    <name type="scientific">Drosophila gunungcola</name>
    <name type="common">fruit fly</name>
    <dbReference type="NCBI Taxonomy" id="103775"/>
    <lineage>
        <taxon>Eukaryota</taxon>
        <taxon>Metazoa</taxon>
        <taxon>Ecdysozoa</taxon>
        <taxon>Arthropoda</taxon>
        <taxon>Hexapoda</taxon>
        <taxon>Insecta</taxon>
        <taxon>Pterygota</taxon>
        <taxon>Neoptera</taxon>
        <taxon>Endopterygota</taxon>
        <taxon>Diptera</taxon>
        <taxon>Brachycera</taxon>
        <taxon>Muscomorpha</taxon>
        <taxon>Ephydroidea</taxon>
        <taxon>Drosophilidae</taxon>
        <taxon>Drosophila</taxon>
        <taxon>Sophophora</taxon>
    </lineage>
</organism>
<dbReference type="Proteomes" id="UP001059596">
    <property type="component" value="Unassembled WGS sequence"/>
</dbReference>
<feature type="domain" description="Trichohyalin-plectin-homology" evidence="9">
    <location>
        <begin position="209"/>
        <end position="447"/>
    </location>
</feature>
<keyword evidence="2" id="KW-0282">Flagellum</keyword>
<dbReference type="PANTHER" id="PTHR15504">
    <property type="entry name" value="NASOPHARYNGEAL EPITHELIUM SPECIFIC PROTEIN 1"/>
    <property type="match status" value="1"/>
</dbReference>
<comment type="similarity">
    <text evidence="6">Belongs to the CFAP45 family.</text>
</comment>
<feature type="region of interest" description="Disordered" evidence="8">
    <location>
        <begin position="119"/>
        <end position="193"/>
    </location>
</feature>
<dbReference type="InterPro" id="IPR033253">
    <property type="entry name" value="CFAP45"/>
</dbReference>
<evidence type="ECO:0000259" key="9">
    <source>
        <dbReference type="Pfam" id="PF13868"/>
    </source>
</evidence>